<dbReference type="SUPFAM" id="SSF56204">
    <property type="entry name" value="Hect, E3 ligase catalytic domain"/>
    <property type="match status" value="1"/>
</dbReference>
<evidence type="ECO:0000256" key="3">
    <source>
        <dbReference type="ARBA" id="ARBA00022679"/>
    </source>
</evidence>
<dbReference type="GO" id="GO:0000209">
    <property type="term" value="P:protein polyubiquitination"/>
    <property type="evidence" value="ECO:0007669"/>
    <property type="project" value="InterPro"/>
</dbReference>
<dbReference type="GO" id="GO:0061630">
    <property type="term" value="F:ubiquitin protein ligase activity"/>
    <property type="evidence" value="ECO:0007669"/>
    <property type="project" value="UniProtKB-EC"/>
</dbReference>
<dbReference type="InterPro" id="IPR035983">
    <property type="entry name" value="Hect_E3_ubiquitin_ligase"/>
</dbReference>
<evidence type="ECO:0000256" key="7">
    <source>
        <dbReference type="PROSITE-ProRule" id="PRU00104"/>
    </source>
</evidence>
<accession>B8LKQ9</accession>
<dbReference type="PROSITE" id="PS50237">
    <property type="entry name" value="HECT"/>
    <property type="match status" value="1"/>
</dbReference>
<evidence type="ECO:0000256" key="5">
    <source>
        <dbReference type="ARBA" id="ARBA00057703"/>
    </source>
</evidence>
<dbReference type="EC" id="2.3.2.26" evidence="2"/>
<dbReference type="Gene3D" id="3.90.1750.10">
    <property type="entry name" value="Hect, E3 ligase catalytic domains"/>
    <property type="match status" value="1"/>
</dbReference>
<dbReference type="Pfam" id="PF00632">
    <property type="entry name" value="HECT"/>
    <property type="match status" value="1"/>
</dbReference>
<reference evidence="10" key="1">
    <citation type="submission" date="2007-06" db="EMBL/GenBank/DDBJ databases">
        <title>Full length cDNA sequences from Sitka Spruce (Picea sitchensis).</title>
        <authorList>
            <person name="Ralph S.G."/>
            <person name="Chun H.E."/>
            <person name="Liao N."/>
            <person name="Ali J."/>
            <person name="Reid K."/>
            <person name="Kolosova N."/>
            <person name="Cooper N."/>
            <person name="Cullis C."/>
            <person name="Jancsik S."/>
            <person name="Moore R."/>
            <person name="Mayo M."/>
            <person name="Wagner S."/>
            <person name="Holt R.A."/>
            <person name="Jones S.J.M."/>
            <person name="Marra M.A."/>
            <person name="Ritland C.E."/>
            <person name="Ritland K."/>
            <person name="Bohlmann J."/>
        </authorList>
    </citation>
    <scope>NUCLEOTIDE SEQUENCE</scope>
    <source>
        <tissue evidence="10">Green portion of the leader tissue</tissue>
    </source>
</reference>
<dbReference type="CDD" id="cd00078">
    <property type="entry name" value="HECTc"/>
    <property type="match status" value="1"/>
</dbReference>
<keyword evidence="4 7" id="KW-0833">Ubl conjugation pathway</keyword>
<dbReference type="SMART" id="SM00119">
    <property type="entry name" value="HECTc"/>
    <property type="match status" value="1"/>
</dbReference>
<dbReference type="PANTHER" id="PTHR45700">
    <property type="entry name" value="UBIQUITIN-PROTEIN LIGASE E3C"/>
    <property type="match status" value="1"/>
</dbReference>
<dbReference type="FunFam" id="3.30.2160.10:FF:000002">
    <property type="entry name" value="Putative Ubiquitin-protein ligase E3C"/>
    <property type="match status" value="1"/>
</dbReference>
<evidence type="ECO:0000256" key="8">
    <source>
        <dbReference type="SAM" id="MobiDB-lite"/>
    </source>
</evidence>
<evidence type="ECO:0000256" key="2">
    <source>
        <dbReference type="ARBA" id="ARBA00012485"/>
    </source>
</evidence>
<comment type="function">
    <text evidence="5">Probable E3 ubiquitin-protein ligase which mediates ubiquitination and subsequent proteasomal degradation of target proteins.</text>
</comment>
<dbReference type="EMBL" id="EF676330">
    <property type="protein sequence ID" value="ABR16239.1"/>
    <property type="molecule type" value="mRNA"/>
</dbReference>
<sequence length="1032" mass="117291">MFFSGDPSSRKKVDLGGRSSKERDRQKYLEQTKLAREQRQRLRQQTLSAQVIQKCFRGRRAVAMARSEIREEFCITFGEYGEQADRNAFNPSSEYLRQLLFFFRANNHGDILRLVEACKLLHQSIQVSGNILDIFTNGDISSDQAIIQYRIRYFIICCLQAVHQNREQLKSGPSRLSGSADLPVLLLLETVIILTDPMLPWAGSTMDYILQIYTFSHFRELILTVQGIQTNIPGSGVSHLECLLTRLASSSAQKLYTGHNMQLSFPAQILSIPFLWKQFPNLKQVVMSQGLWPCYVQQIATVLPSLHTLLPPDTSSQLPSHACLLGNVLEVAGFALSRTNCTLQTAMDFATSARFLLEEIPHNFKTSNAKNSDYDDDMDVDEDAGQITLSKDLERQIVNAVDLDFLKQLVRFLYGDISGFGDSTSIEGPSEKEAAAVTALCAFLHVSITMLPLENVMTGLAYTTELVPTLWHYMKRCHLSQRWPSMEALAAFFPGDAPGWLLPLSVFCPLYRHMLMIIDNEEFYEQQKPLSLQDVKALVIILKEALWQLLWVIPSKTSTPQKPVHSGSNQKRFPLQSIRERVSTLAAELLAQLQDWNCRREFTSPNDFHARDAVDGMFYAQAGSENSRAHELLKRAPFLVPFTNRVQIYTSQLAAARQQNSFHTPFVRHRIRIRRNRAVEDAFSELNGLTGEELRGMIRVIFVNEFGVEEPGVDGGGIFKDFMENITKTAFDIQYGLFKETADHLLYPNPASGTIHPEHLQYFEFLGKILGKAMFEGILVDIPFATFFLSKLKEKHNYLHDLPSLDPELYRSLLSLKHYDGDVSELGLYFVSENNEYGEQKEEEMLPGGKDMQVTNENVIKFIHLMANHHLNSQIRNQSSYFLRGFQQLIQSDWLNMFNEHELQLLISGSTEGMDVDGLRSNVHYAGGYSEDHPVIEMFWEVIKQFSLEQQKKFLKFVTGCSRGPLLGFKYLEPPFCIQRAAPEDAPEEVLDRLPTSATCVNLLKLPPYRSKDVLRSKLLYAISADAGFDLS</sequence>
<proteinExistence type="evidence at transcript level"/>
<comment type="catalytic activity">
    <reaction evidence="1">
        <text>S-ubiquitinyl-[E2 ubiquitin-conjugating enzyme]-L-cysteine + [acceptor protein]-L-lysine = [E2 ubiquitin-conjugating enzyme]-L-cysteine + N(6)-ubiquitinyl-[acceptor protein]-L-lysine.</text>
        <dbReference type="EC" id="2.3.2.26"/>
    </reaction>
</comment>
<dbReference type="Gene3D" id="3.30.2410.10">
    <property type="entry name" value="Hect, E3 ligase catalytic domain"/>
    <property type="match status" value="1"/>
</dbReference>
<keyword evidence="3" id="KW-0808">Transferase</keyword>
<dbReference type="InterPro" id="IPR000569">
    <property type="entry name" value="HECT_dom"/>
</dbReference>
<dbReference type="InterPro" id="IPR044611">
    <property type="entry name" value="E3A/B/C-like"/>
</dbReference>
<name>B8LKQ9_PICSI</name>
<dbReference type="PANTHER" id="PTHR45700:SF6">
    <property type="entry name" value="E3 UBIQUITIN-PROTEIN LIGASE UPL6"/>
    <property type="match status" value="1"/>
</dbReference>
<evidence type="ECO:0000256" key="1">
    <source>
        <dbReference type="ARBA" id="ARBA00000885"/>
    </source>
</evidence>
<evidence type="ECO:0000256" key="4">
    <source>
        <dbReference type="ARBA" id="ARBA00022786"/>
    </source>
</evidence>
<feature type="compositionally biased region" description="Basic and acidic residues" evidence="8">
    <location>
        <begin position="8"/>
        <end position="25"/>
    </location>
</feature>
<evidence type="ECO:0000313" key="10">
    <source>
        <dbReference type="EMBL" id="ABR16239.1"/>
    </source>
</evidence>
<dbReference type="GO" id="GO:0006511">
    <property type="term" value="P:ubiquitin-dependent protein catabolic process"/>
    <property type="evidence" value="ECO:0007669"/>
    <property type="project" value="TreeGrafter"/>
</dbReference>
<dbReference type="OMA" id="KRCNENQ"/>
<comment type="similarity">
    <text evidence="6">Belongs to the UPL family.</text>
</comment>
<evidence type="ECO:0000256" key="6">
    <source>
        <dbReference type="ARBA" id="ARBA00061247"/>
    </source>
</evidence>
<evidence type="ECO:0000259" key="9">
    <source>
        <dbReference type="PROSITE" id="PS50237"/>
    </source>
</evidence>
<dbReference type="FunFam" id="3.30.2410.10:FF:000011">
    <property type="entry name" value="Putative Ubiquitin-protein ligase E3C"/>
    <property type="match status" value="1"/>
</dbReference>
<organism evidence="10">
    <name type="scientific">Picea sitchensis</name>
    <name type="common">Sitka spruce</name>
    <name type="synonym">Pinus sitchensis</name>
    <dbReference type="NCBI Taxonomy" id="3332"/>
    <lineage>
        <taxon>Eukaryota</taxon>
        <taxon>Viridiplantae</taxon>
        <taxon>Streptophyta</taxon>
        <taxon>Embryophyta</taxon>
        <taxon>Tracheophyta</taxon>
        <taxon>Spermatophyta</taxon>
        <taxon>Pinopsida</taxon>
        <taxon>Pinidae</taxon>
        <taxon>Conifers I</taxon>
        <taxon>Pinales</taxon>
        <taxon>Pinaceae</taxon>
        <taxon>Picea</taxon>
    </lineage>
</organism>
<protein>
    <recommendedName>
        <fullName evidence="2">HECT-type E3 ubiquitin transferase</fullName>
        <ecNumber evidence="2">2.3.2.26</ecNumber>
    </recommendedName>
</protein>
<feature type="region of interest" description="Disordered" evidence="8">
    <location>
        <begin position="1"/>
        <end position="25"/>
    </location>
</feature>
<feature type="active site" description="Glycyl thioester intermediate" evidence="7">
    <location>
        <position position="1000"/>
    </location>
</feature>
<feature type="domain" description="HECT" evidence="9">
    <location>
        <begin position="690"/>
        <end position="1032"/>
    </location>
</feature>
<dbReference type="Gene3D" id="3.30.2160.10">
    <property type="entry name" value="Hect, E3 ligase catalytic domain"/>
    <property type="match status" value="1"/>
</dbReference>
<dbReference type="AlphaFoldDB" id="B8LKQ9"/>